<dbReference type="Gene3D" id="3.30.413.10">
    <property type="entry name" value="Sulfite Reductase Hemoprotein, domain 1"/>
    <property type="match status" value="1"/>
</dbReference>
<dbReference type="InterPro" id="IPR005117">
    <property type="entry name" value="NiRdtase/SiRdtase_haem-b_fer"/>
</dbReference>
<dbReference type="Pfam" id="PF03460">
    <property type="entry name" value="NIR_SIR_ferr"/>
    <property type="match status" value="1"/>
</dbReference>
<protein>
    <submittedName>
        <fullName evidence="9">Sulfite reductase, beta subunit (Hemoprotein)</fullName>
    </submittedName>
</protein>
<dbReference type="PANTHER" id="PTHR32439">
    <property type="entry name" value="FERREDOXIN--NITRITE REDUCTASE, CHLOROPLASTIC"/>
    <property type="match status" value="1"/>
</dbReference>
<evidence type="ECO:0000256" key="7">
    <source>
        <dbReference type="SAM" id="MobiDB-lite"/>
    </source>
</evidence>
<proteinExistence type="predicted"/>
<evidence type="ECO:0000256" key="4">
    <source>
        <dbReference type="ARBA" id="ARBA00023002"/>
    </source>
</evidence>
<dbReference type="SUPFAM" id="SSF55124">
    <property type="entry name" value="Nitrite/Sulfite reductase N-terminal domain-like"/>
    <property type="match status" value="2"/>
</dbReference>
<dbReference type="PANTHER" id="PTHR32439:SF9">
    <property type="entry name" value="BLR3264 PROTEIN"/>
    <property type="match status" value="1"/>
</dbReference>
<organism evidence="9 10">
    <name type="scientific">Nostocoides japonicum T1-X7</name>
    <dbReference type="NCBI Taxonomy" id="1194083"/>
    <lineage>
        <taxon>Bacteria</taxon>
        <taxon>Bacillati</taxon>
        <taxon>Actinomycetota</taxon>
        <taxon>Actinomycetes</taxon>
        <taxon>Micrococcales</taxon>
        <taxon>Intrasporangiaceae</taxon>
        <taxon>Nostocoides</taxon>
    </lineage>
</organism>
<feature type="region of interest" description="Disordered" evidence="7">
    <location>
        <begin position="223"/>
        <end position="246"/>
    </location>
</feature>
<dbReference type="OrthoDB" id="105450at2"/>
<evidence type="ECO:0000313" key="10">
    <source>
        <dbReference type="Proteomes" id="UP000035721"/>
    </source>
</evidence>
<dbReference type="GO" id="GO:0016491">
    <property type="term" value="F:oxidoreductase activity"/>
    <property type="evidence" value="ECO:0007669"/>
    <property type="project" value="UniProtKB-KW"/>
</dbReference>
<name>A0A077LZ89_9MICO</name>
<evidence type="ECO:0000256" key="6">
    <source>
        <dbReference type="ARBA" id="ARBA00023014"/>
    </source>
</evidence>
<dbReference type="Proteomes" id="UP000035721">
    <property type="component" value="Unassembled WGS sequence"/>
</dbReference>
<keyword evidence="4" id="KW-0560">Oxidoreductase</keyword>
<dbReference type="SUPFAM" id="SSF56014">
    <property type="entry name" value="Nitrite and sulphite reductase 4Fe-4S domain-like"/>
    <property type="match status" value="1"/>
</dbReference>
<dbReference type="RefSeq" id="WP_157635539.1">
    <property type="nucleotide sequence ID" value="NZ_HF570958.1"/>
</dbReference>
<evidence type="ECO:0000313" key="9">
    <source>
        <dbReference type="EMBL" id="CCH77315.1"/>
    </source>
</evidence>
<evidence type="ECO:0000256" key="2">
    <source>
        <dbReference type="ARBA" id="ARBA00022617"/>
    </source>
</evidence>
<evidence type="ECO:0000256" key="1">
    <source>
        <dbReference type="ARBA" id="ARBA00022485"/>
    </source>
</evidence>
<evidence type="ECO:0000259" key="8">
    <source>
        <dbReference type="Pfam" id="PF03460"/>
    </source>
</evidence>
<dbReference type="InterPro" id="IPR036136">
    <property type="entry name" value="Nit/Sulf_reduc_fer-like_dom_sf"/>
</dbReference>
<comment type="caution">
    <text evidence="9">The sequence shown here is derived from an EMBL/GenBank/DDBJ whole genome shotgun (WGS) entry which is preliminary data.</text>
</comment>
<evidence type="ECO:0000256" key="5">
    <source>
        <dbReference type="ARBA" id="ARBA00023004"/>
    </source>
</evidence>
<dbReference type="GO" id="GO:0051539">
    <property type="term" value="F:4 iron, 4 sulfur cluster binding"/>
    <property type="evidence" value="ECO:0007669"/>
    <property type="project" value="UniProtKB-KW"/>
</dbReference>
<sequence length="293" mass="30901">MTTRTYRDRCPGVLRPWLAEDGAIVRVRVPGGRLASTALMGLVDASERWADGTVLLTSRANLQLRGITGAAAAPNGVPEGLVEAVRSAGLLPSESHELVRNIVASPLTGRLGGRADLRPVIEALDRRLCADDELAGLGGRFLFVLDDGRGDVLARALDLGLVALGDGLAQLRAGSGGWGPVVPLERAAGELVGLARSFQELRGTGLDAPWHVDELPDPAVLLPGVARDPRGPVSSDPVPPGTYRQDDGRRLRIVPVPDGIVTRAIAEGLLDDGPRELVVTPWRSIVVPELESP</sequence>
<keyword evidence="2" id="KW-0349">Heme</keyword>
<dbReference type="InterPro" id="IPR045854">
    <property type="entry name" value="NO2/SO3_Rdtase_4Fe4S_sf"/>
</dbReference>
<dbReference type="AlphaFoldDB" id="A0A077LZ89"/>
<accession>A0A077LZ89</accession>
<keyword evidence="10" id="KW-1185">Reference proteome</keyword>
<keyword evidence="1" id="KW-0004">4Fe-4S</keyword>
<keyword evidence="3" id="KW-0479">Metal-binding</keyword>
<dbReference type="EMBL" id="CAJB01000094">
    <property type="protein sequence ID" value="CCH77315.1"/>
    <property type="molecule type" value="Genomic_DNA"/>
</dbReference>
<keyword evidence="6" id="KW-0411">Iron-sulfur</keyword>
<gene>
    <name evidence="9" type="ORF">BN12_1830005</name>
</gene>
<evidence type="ECO:0000256" key="3">
    <source>
        <dbReference type="ARBA" id="ARBA00022723"/>
    </source>
</evidence>
<dbReference type="InterPro" id="IPR051329">
    <property type="entry name" value="NIR_SIR_4Fe-4S"/>
</dbReference>
<reference evidence="9 10" key="1">
    <citation type="journal article" date="2013" name="ISME J.">
        <title>A metabolic model for members of the genus Tetrasphaera involved in enhanced biological phosphorus removal.</title>
        <authorList>
            <person name="Kristiansen R."/>
            <person name="Nguyen H.T.T."/>
            <person name="Saunders A.M."/>
            <person name="Nielsen J.L."/>
            <person name="Wimmer R."/>
            <person name="Le V.Q."/>
            <person name="McIlroy S.J."/>
            <person name="Petrovski S."/>
            <person name="Seviour R.J."/>
            <person name="Calteau A."/>
            <person name="Nielsen K.L."/>
            <person name="Nielsen P.H."/>
        </authorList>
    </citation>
    <scope>NUCLEOTIDE SEQUENCE [LARGE SCALE GENOMIC DNA]</scope>
    <source>
        <strain evidence="9 10">T1-X7</strain>
    </source>
</reference>
<dbReference type="GO" id="GO:0046872">
    <property type="term" value="F:metal ion binding"/>
    <property type="evidence" value="ECO:0007669"/>
    <property type="project" value="UniProtKB-KW"/>
</dbReference>
<dbReference type="Gene3D" id="3.90.480.10">
    <property type="entry name" value="Sulfite Reductase Hemoprotein,Domain 2"/>
    <property type="match status" value="1"/>
</dbReference>
<keyword evidence="5" id="KW-0408">Iron</keyword>
<feature type="domain" description="Nitrite/Sulfite reductase ferredoxin-like" evidence="8">
    <location>
        <begin position="21"/>
        <end position="72"/>
    </location>
</feature>
<dbReference type="STRING" id="1194083.BN12_1830005"/>